<evidence type="ECO:0000313" key="5">
    <source>
        <dbReference type="EMBL" id="HIR14870.1"/>
    </source>
</evidence>
<keyword evidence="1" id="KW-0732">Signal</keyword>
<keyword evidence="2" id="KW-0378">Hydrolase</keyword>
<dbReference type="Pfam" id="PF00149">
    <property type="entry name" value="Metallophos"/>
    <property type="match status" value="1"/>
</dbReference>
<reference evidence="5" key="1">
    <citation type="submission" date="2020-10" db="EMBL/GenBank/DDBJ databases">
        <authorList>
            <person name="Gilroy R."/>
        </authorList>
    </citation>
    <scope>NUCLEOTIDE SEQUENCE</scope>
    <source>
        <strain evidence="5">ChiSjej4B22-8148</strain>
    </source>
</reference>
<evidence type="ECO:0000259" key="4">
    <source>
        <dbReference type="Pfam" id="PF02872"/>
    </source>
</evidence>
<dbReference type="GO" id="GO:0016787">
    <property type="term" value="F:hydrolase activity"/>
    <property type="evidence" value="ECO:0007669"/>
    <property type="project" value="UniProtKB-KW"/>
</dbReference>
<keyword evidence="2" id="KW-0547">Nucleotide-binding</keyword>
<proteinExistence type="inferred from homology"/>
<dbReference type="GO" id="GO:0030288">
    <property type="term" value="C:outer membrane-bounded periplasmic space"/>
    <property type="evidence" value="ECO:0007669"/>
    <property type="project" value="TreeGrafter"/>
</dbReference>
<dbReference type="InterPro" id="IPR029052">
    <property type="entry name" value="Metallo-depent_PP-like"/>
</dbReference>
<evidence type="ECO:0000256" key="1">
    <source>
        <dbReference type="ARBA" id="ARBA00022729"/>
    </source>
</evidence>
<dbReference type="Gene3D" id="3.90.780.10">
    <property type="entry name" value="5'-Nucleotidase, C-terminal domain"/>
    <property type="match status" value="1"/>
</dbReference>
<dbReference type="InterPro" id="IPR006179">
    <property type="entry name" value="5_nucleotidase/apyrase"/>
</dbReference>
<dbReference type="GO" id="GO:0009166">
    <property type="term" value="P:nucleotide catabolic process"/>
    <property type="evidence" value="ECO:0007669"/>
    <property type="project" value="InterPro"/>
</dbReference>
<gene>
    <name evidence="5" type="ORF">IAB31_13225</name>
</gene>
<dbReference type="EMBL" id="DVGK01000155">
    <property type="protein sequence ID" value="HIR14870.1"/>
    <property type="molecule type" value="Genomic_DNA"/>
</dbReference>
<dbReference type="Gene3D" id="3.60.21.10">
    <property type="match status" value="1"/>
</dbReference>
<dbReference type="InterPro" id="IPR004843">
    <property type="entry name" value="Calcineurin-like_PHP"/>
</dbReference>
<dbReference type="AlphaFoldDB" id="A0A9D1ADY5"/>
<evidence type="ECO:0000256" key="2">
    <source>
        <dbReference type="RuleBase" id="RU362119"/>
    </source>
</evidence>
<comment type="similarity">
    <text evidence="2">Belongs to the 5'-nucleotidase family.</text>
</comment>
<dbReference type="Pfam" id="PF02872">
    <property type="entry name" value="5_nucleotid_C"/>
    <property type="match status" value="1"/>
</dbReference>
<feature type="domain" description="Calcineurin-like phosphoesterase" evidence="3">
    <location>
        <begin position="4"/>
        <end position="228"/>
    </location>
</feature>
<evidence type="ECO:0000313" key="6">
    <source>
        <dbReference type="Proteomes" id="UP000886757"/>
    </source>
</evidence>
<dbReference type="GO" id="GO:0000166">
    <property type="term" value="F:nucleotide binding"/>
    <property type="evidence" value="ECO:0007669"/>
    <property type="project" value="UniProtKB-KW"/>
</dbReference>
<protein>
    <submittedName>
        <fullName evidence="5">Bifunctional metallophosphatase/5'-nucleotidase</fullName>
    </submittedName>
</protein>
<accession>A0A9D1ADY5</accession>
<dbReference type="PRINTS" id="PR01607">
    <property type="entry name" value="APYRASEFAMLY"/>
</dbReference>
<dbReference type="SUPFAM" id="SSF56300">
    <property type="entry name" value="Metallo-dependent phosphatases"/>
    <property type="match status" value="1"/>
</dbReference>
<dbReference type="SUPFAM" id="SSF55816">
    <property type="entry name" value="5'-nucleotidase (syn. UDP-sugar hydrolase), C-terminal domain"/>
    <property type="match status" value="1"/>
</dbReference>
<dbReference type="Proteomes" id="UP000886757">
    <property type="component" value="Unassembled WGS sequence"/>
</dbReference>
<sequence length="507" mass="57452">MKEFKIIYTSDVHGHIFPVNYSAGKPENSGLLNLAAQVKKDGNTLILDGGDTLQGTPLSQYYLRHQKEFSFHPMAEGFNALECDYFTLGNHDFNFGFEAVKNYLDNMKGTCLCANVKDLSGELKLFAYKIHVLENGLRVGITGIVTDFVKIWERPEHLEKIRILDAFETAEEQFQILKPQCDLTICIYHGGFEEDLDTGRLLSRSGENVGCRIAREVGYDLLLTGHQHMTVEGRSLCGTYTVQCPANAQQFFRISGRYLEREKRTDFFSEIEKVGSKPVKEVYERLLPLEKKVQKWLDEPVGFLQETIMPQEKLQAALFGSPLAELFNQVQLARTQADFSCTSLGNEPAGLDSAVTMRGISSAYLFANTLVVLEVDEAVLKTALERCAAYFEIRNGQPRISQDFLRPKIEHYNYDFYSGLDYAFDLTKPVGQRVTRLRRKDGTSLGNRKYSLVTSNYRATGTGGYEILAECPVLWKDSVEMQELIAEYIKKRSPLKAGQTGYFMVKY</sequence>
<comment type="caution">
    <text evidence="5">The sequence shown here is derived from an EMBL/GenBank/DDBJ whole genome shotgun (WGS) entry which is preliminary data.</text>
</comment>
<name>A0A9D1ADY5_9FIRM</name>
<dbReference type="PANTHER" id="PTHR11575:SF6">
    <property type="entry name" value="2',3'-CYCLIC-NUCLEOTIDE 2'-PHOSPHODIESTERASE_3'-NUCLEOTIDASE"/>
    <property type="match status" value="1"/>
</dbReference>
<reference evidence="5" key="2">
    <citation type="journal article" date="2021" name="PeerJ">
        <title>Extensive microbial diversity within the chicken gut microbiome revealed by metagenomics and culture.</title>
        <authorList>
            <person name="Gilroy R."/>
            <person name="Ravi A."/>
            <person name="Getino M."/>
            <person name="Pursley I."/>
            <person name="Horton D.L."/>
            <person name="Alikhan N.F."/>
            <person name="Baker D."/>
            <person name="Gharbi K."/>
            <person name="Hall N."/>
            <person name="Watson M."/>
            <person name="Adriaenssens E.M."/>
            <person name="Foster-Nyarko E."/>
            <person name="Jarju S."/>
            <person name="Secka A."/>
            <person name="Antonio M."/>
            <person name="Oren A."/>
            <person name="Chaudhuri R.R."/>
            <person name="La Ragione R."/>
            <person name="Hildebrand F."/>
            <person name="Pallen M.J."/>
        </authorList>
    </citation>
    <scope>NUCLEOTIDE SEQUENCE</scope>
    <source>
        <strain evidence="5">ChiSjej4B22-8148</strain>
    </source>
</reference>
<evidence type="ECO:0000259" key="3">
    <source>
        <dbReference type="Pfam" id="PF00149"/>
    </source>
</evidence>
<feature type="domain" description="5'-Nucleotidase C-terminal" evidence="4">
    <location>
        <begin position="321"/>
        <end position="470"/>
    </location>
</feature>
<dbReference type="InterPro" id="IPR036907">
    <property type="entry name" value="5'-Nucleotdase_C_sf"/>
</dbReference>
<dbReference type="InterPro" id="IPR008334">
    <property type="entry name" value="5'-Nucleotdase_C"/>
</dbReference>
<dbReference type="PANTHER" id="PTHR11575">
    <property type="entry name" value="5'-NUCLEOTIDASE-RELATED"/>
    <property type="match status" value="1"/>
</dbReference>
<organism evidence="5 6">
    <name type="scientific">Candidatus Choladousia intestinavium</name>
    <dbReference type="NCBI Taxonomy" id="2840727"/>
    <lineage>
        <taxon>Bacteria</taxon>
        <taxon>Bacillati</taxon>
        <taxon>Bacillota</taxon>
        <taxon>Clostridia</taxon>
        <taxon>Lachnospirales</taxon>
        <taxon>Lachnospiraceae</taxon>
        <taxon>Lachnospiraceae incertae sedis</taxon>
        <taxon>Candidatus Choladousia</taxon>
    </lineage>
</organism>